<dbReference type="Proteomes" id="UP001442494">
    <property type="component" value="Unassembled WGS sequence"/>
</dbReference>
<evidence type="ECO:0000313" key="2">
    <source>
        <dbReference type="EMBL" id="MEP0867332.1"/>
    </source>
</evidence>
<organism evidence="2 3">
    <name type="scientific">Funiculus sociatus GB2-A5</name>
    <dbReference type="NCBI Taxonomy" id="2933946"/>
    <lineage>
        <taxon>Bacteria</taxon>
        <taxon>Bacillati</taxon>
        <taxon>Cyanobacteriota</taxon>
        <taxon>Cyanophyceae</taxon>
        <taxon>Coleofasciculales</taxon>
        <taxon>Coleofasciculaceae</taxon>
        <taxon>Funiculus</taxon>
    </lineage>
</organism>
<sequence length="400" mass="46802">MSDQFSASEHLVGYLYQIRYALFILLKKIRDESGIELSIEQLDDVAFERQGEPIELLQLKHHISKKAALTDSSPDLWKTIRVWSTQIAENPNRFNEVILTLITTSKAPELTIPSWLKRDEHRDETKALNNLISIANKSNSKTNKPAYDAFLSLSDQQKIMLVSRIYVIDGSPNIRDVESKIAQEIHLLSRFPGSLKSRLEGWWFKIVIDHLMSDEYNTIKGVELQRKIYDLQDELGKENLPNDFPEILEMDEEELSENERIFVHQLRLILLGKTRLRIAVGDYYRAFQQRTKWLSEGLIYPGELERYESYLVGEWRRQFEIMKEDMGDTLPNQDRMAELGKNLFRWFETNNFTPIRPSYIDSYLSRGSYHLLANRLRVGWHPEFLERLGHLIAQAANQVS</sequence>
<comment type="caution">
    <text evidence="2">The sequence shown here is derived from an EMBL/GenBank/DDBJ whole genome shotgun (WGS) entry which is preliminary data.</text>
</comment>
<evidence type="ECO:0000313" key="3">
    <source>
        <dbReference type="Proteomes" id="UP001442494"/>
    </source>
</evidence>
<dbReference type="InterPro" id="IPR046913">
    <property type="entry name" value="ABC-3C_CTD7"/>
</dbReference>
<feature type="domain" description="ABC-three component systems C-terminal" evidence="1">
    <location>
        <begin position="262"/>
        <end position="387"/>
    </location>
</feature>
<dbReference type="Pfam" id="PF20283">
    <property type="entry name" value="CTD7"/>
    <property type="match status" value="1"/>
</dbReference>
<accession>A0ABV0JV72</accession>
<proteinExistence type="predicted"/>
<evidence type="ECO:0000259" key="1">
    <source>
        <dbReference type="Pfam" id="PF20283"/>
    </source>
</evidence>
<dbReference type="EMBL" id="JAMPKK010000066">
    <property type="protein sequence ID" value="MEP0867332.1"/>
    <property type="molecule type" value="Genomic_DNA"/>
</dbReference>
<reference evidence="2 3" key="1">
    <citation type="submission" date="2022-04" db="EMBL/GenBank/DDBJ databases">
        <title>Positive selection, recombination, and allopatry shape intraspecific diversity of widespread and dominant cyanobacteria.</title>
        <authorList>
            <person name="Wei J."/>
            <person name="Shu W."/>
            <person name="Hu C."/>
        </authorList>
    </citation>
    <scope>NUCLEOTIDE SEQUENCE [LARGE SCALE GENOMIC DNA]</scope>
    <source>
        <strain evidence="2 3">GB2-A5</strain>
    </source>
</reference>
<dbReference type="RefSeq" id="WP_190426427.1">
    <property type="nucleotide sequence ID" value="NZ_JAMPKK010000066.1"/>
</dbReference>
<name>A0ABV0JV72_9CYAN</name>
<keyword evidence="3" id="KW-1185">Reference proteome</keyword>
<protein>
    <recommendedName>
        <fullName evidence="1">ABC-three component systems C-terminal domain-containing protein</fullName>
    </recommendedName>
</protein>
<gene>
    <name evidence="2" type="ORF">NDI37_23050</name>
</gene>